<name>A0ABQ5H035_9ASTR</name>
<accession>A0ABQ5H035</accession>
<evidence type="ECO:0000313" key="3">
    <source>
        <dbReference type="EMBL" id="GJT81241.1"/>
    </source>
</evidence>
<evidence type="ECO:0000313" key="4">
    <source>
        <dbReference type="Proteomes" id="UP001151760"/>
    </source>
</evidence>
<feature type="region of interest" description="Disordered" evidence="2">
    <location>
        <begin position="1"/>
        <end position="50"/>
    </location>
</feature>
<feature type="coiled-coil region" evidence="1">
    <location>
        <begin position="312"/>
        <end position="368"/>
    </location>
</feature>
<evidence type="ECO:0000256" key="2">
    <source>
        <dbReference type="SAM" id="MobiDB-lite"/>
    </source>
</evidence>
<organism evidence="3 4">
    <name type="scientific">Tanacetum coccineum</name>
    <dbReference type="NCBI Taxonomy" id="301880"/>
    <lineage>
        <taxon>Eukaryota</taxon>
        <taxon>Viridiplantae</taxon>
        <taxon>Streptophyta</taxon>
        <taxon>Embryophyta</taxon>
        <taxon>Tracheophyta</taxon>
        <taxon>Spermatophyta</taxon>
        <taxon>Magnoliopsida</taxon>
        <taxon>eudicotyledons</taxon>
        <taxon>Gunneridae</taxon>
        <taxon>Pentapetalae</taxon>
        <taxon>asterids</taxon>
        <taxon>campanulids</taxon>
        <taxon>Asterales</taxon>
        <taxon>Asteraceae</taxon>
        <taxon>Asteroideae</taxon>
        <taxon>Anthemideae</taxon>
        <taxon>Anthemidinae</taxon>
        <taxon>Tanacetum</taxon>
    </lineage>
</organism>
<feature type="compositionally biased region" description="Polar residues" evidence="2">
    <location>
        <begin position="286"/>
        <end position="296"/>
    </location>
</feature>
<gene>
    <name evidence="3" type="ORF">Tco_1055583</name>
</gene>
<reference evidence="3" key="1">
    <citation type="journal article" date="2022" name="Int. J. Mol. Sci.">
        <title>Draft Genome of Tanacetum Coccineum: Genomic Comparison of Closely Related Tanacetum-Family Plants.</title>
        <authorList>
            <person name="Yamashiro T."/>
            <person name="Shiraishi A."/>
            <person name="Nakayama K."/>
            <person name="Satake H."/>
        </authorList>
    </citation>
    <scope>NUCLEOTIDE SEQUENCE</scope>
</reference>
<dbReference type="Proteomes" id="UP001151760">
    <property type="component" value="Unassembled WGS sequence"/>
</dbReference>
<sequence>MKNDVDITFIGSSSFDQEMKEADSELESMPDDEVMSISGNEDEKDDSDKELSVADEIEADKVIDTLNSIANKKGIDTTIFAASDPTVSSMSTSSSVPITSQGGCSSTNCKSYMGEKEHPSKNDSSCLITWLSLPDKFANKMDSLVPRMLVDAFEERMHELLFDTLKNILPQLLNDSFNSLNKLESQRFVTLEKKLRKSILCQASDEADQLHRTDPSLIYKVPRDILVVNAKHLQTKLDRTSNDIHELVELVTQLVRTIDSVAPPSNDDTKGEKESQAHPDPAMEVPTSTQGKQQSSDTFISQIVAGEGAMTLKEAKLQMQEVKRLADLKAKKEKSEKKLRKVMTPKQLRAQAEELAAIEAKRVKMMDEYNHYINFRDGPLPITNFSCKIRKSTNIASMKVTRNKQPLNYNIFNNFKFKKLGFKELLELHDLASNKKNASNDLLLRNLKAKFQWVATIAGKLGIPPPS</sequence>
<evidence type="ECO:0000256" key="1">
    <source>
        <dbReference type="SAM" id="Coils"/>
    </source>
</evidence>
<feature type="region of interest" description="Disordered" evidence="2">
    <location>
        <begin position="260"/>
        <end position="296"/>
    </location>
</feature>
<keyword evidence="1" id="KW-0175">Coiled coil</keyword>
<keyword evidence="4" id="KW-1185">Reference proteome</keyword>
<protein>
    <submittedName>
        <fullName evidence="3">Uncharacterized protein</fullName>
    </submittedName>
</protein>
<feature type="compositionally biased region" description="Acidic residues" evidence="2">
    <location>
        <begin position="24"/>
        <end position="45"/>
    </location>
</feature>
<feature type="compositionally biased region" description="Basic and acidic residues" evidence="2">
    <location>
        <begin position="267"/>
        <end position="277"/>
    </location>
</feature>
<proteinExistence type="predicted"/>
<reference evidence="3" key="2">
    <citation type="submission" date="2022-01" db="EMBL/GenBank/DDBJ databases">
        <authorList>
            <person name="Yamashiro T."/>
            <person name="Shiraishi A."/>
            <person name="Satake H."/>
            <person name="Nakayama K."/>
        </authorList>
    </citation>
    <scope>NUCLEOTIDE SEQUENCE</scope>
</reference>
<comment type="caution">
    <text evidence="3">The sequence shown here is derived from an EMBL/GenBank/DDBJ whole genome shotgun (WGS) entry which is preliminary data.</text>
</comment>
<dbReference type="EMBL" id="BQNB010019065">
    <property type="protein sequence ID" value="GJT81241.1"/>
    <property type="molecule type" value="Genomic_DNA"/>
</dbReference>